<sequence>MGHEYEDADHLAPDARISIRGFPRWLQDHRIVEELRNCRVRTMNWMMGLGMSKVRTTQLRKGLGGIGCGFFYGFNQANGDYHLFGPLLWANGQPDWEQFCIYYTWPTGPIHVWQMATFSQSIGTCLHVSAAAYLVCYCKPGQRLNIHKAVSTRFMDFNQYTI</sequence>
<dbReference type="Proteomes" id="UP000325780">
    <property type="component" value="Unassembled WGS sequence"/>
</dbReference>
<name>A0A5N6U304_ASPAV</name>
<dbReference type="AlphaFoldDB" id="A0A5N6U304"/>
<protein>
    <submittedName>
        <fullName evidence="1">Uncharacterized protein</fullName>
    </submittedName>
</protein>
<organism evidence="1 2">
    <name type="scientific">Aspergillus avenaceus</name>
    <dbReference type="NCBI Taxonomy" id="36643"/>
    <lineage>
        <taxon>Eukaryota</taxon>
        <taxon>Fungi</taxon>
        <taxon>Dikarya</taxon>
        <taxon>Ascomycota</taxon>
        <taxon>Pezizomycotina</taxon>
        <taxon>Eurotiomycetes</taxon>
        <taxon>Eurotiomycetidae</taxon>
        <taxon>Eurotiales</taxon>
        <taxon>Aspergillaceae</taxon>
        <taxon>Aspergillus</taxon>
        <taxon>Aspergillus subgen. Circumdati</taxon>
    </lineage>
</organism>
<dbReference type="EMBL" id="ML742045">
    <property type="protein sequence ID" value="KAE8152976.1"/>
    <property type="molecule type" value="Genomic_DNA"/>
</dbReference>
<gene>
    <name evidence="1" type="ORF">BDV25DRAFT_47909</name>
</gene>
<proteinExistence type="predicted"/>
<reference evidence="1 2" key="1">
    <citation type="submission" date="2019-04" db="EMBL/GenBank/DDBJ databases">
        <title>Friends and foes A comparative genomics study of 23 Aspergillus species from section Flavi.</title>
        <authorList>
            <consortium name="DOE Joint Genome Institute"/>
            <person name="Kjaerbolling I."/>
            <person name="Vesth T."/>
            <person name="Frisvad J.C."/>
            <person name="Nybo J.L."/>
            <person name="Theobald S."/>
            <person name="Kildgaard S."/>
            <person name="Isbrandt T."/>
            <person name="Kuo A."/>
            <person name="Sato A."/>
            <person name="Lyhne E.K."/>
            <person name="Kogle M.E."/>
            <person name="Wiebenga A."/>
            <person name="Kun R.S."/>
            <person name="Lubbers R.J."/>
            <person name="Makela M.R."/>
            <person name="Barry K."/>
            <person name="Chovatia M."/>
            <person name="Clum A."/>
            <person name="Daum C."/>
            <person name="Haridas S."/>
            <person name="He G."/>
            <person name="LaButti K."/>
            <person name="Lipzen A."/>
            <person name="Mondo S."/>
            <person name="Riley R."/>
            <person name="Salamov A."/>
            <person name="Simmons B.A."/>
            <person name="Magnuson J.K."/>
            <person name="Henrissat B."/>
            <person name="Mortensen U.H."/>
            <person name="Larsen T.O."/>
            <person name="Devries R.P."/>
            <person name="Grigoriev I.V."/>
            <person name="Machida M."/>
            <person name="Baker S.E."/>
            <person name="Andersen M.R."/>
        </authorList>
    </citation>
    <scope>NUCLEOTIDE SEQUENCE [LARGE SCALE GENOMIC DNA]</scope>
    <source>
        <strain evidence="1 2">IBT 18842</strain>
    </source>
</reference>
<keyword evidence="2" id="KW-1185">Reference proteome</keyword>
<evidence type="ECO:0000313" key="2">
    <source>
        <dbReference type="Proteomes" id="UP000325780"/>
    </source>
</evidence>
<evidence type="ECO:0000313" key="1">
    <source>
        <dbReference type="EMBL" id="KAE8152976.1"/>
    </source>
</evidence>
<accession>A0A5N6U304</accession>